<evidence type="ECO:0000313" key="1">
    <source>
        <dbReference type="EMBL" id="MCP8352113.1"/>
    </source>
</evidence>
<protein>
    <submittedName>
        <fullName evidence="1">Class I SAM-dependent methyltransferase</fullName>
    </submittedName>
</protein>
<keyword evidence="2" id="KW-1185">Reference proteome</keyword>
<dbReference type="Gene3D" id="3.40.50.150">
    <property type="entry name" value="Vaccinia Virus protein VP39"/>
    <property type="match status" value="1"/>
</dbReference>
<keyword evidence="1" id="KW-0808">Transferase</keyword>
<dbReference type="Pfam" id="PF04445">
    <property type="entry name" value="SAM_MT"/>
    <property type="match status" value="1"/>
</dbReference>
<reference evidence="1 2" key="1">
    <citation type="journal article" date="2022" name="Nat. Microbiol.">
        <title>The microbiome of a bacterivorous marine choanoflagellate contains a resource-demanding obligate bacterial associate.</title>
        <authorList>
            <person name="Needham D.M."/>
            <person name="Poirier C."/>
            <person name="Bachy C."/>
            <person name="George E.E."/>
            <person name="Wilken S."/>
            <person name="Yung C.C.M."/>
            <person name="Limardo A.J."/>
            <person name="Morando M."/>
            <person name="Sudek L."/>
            <person name="Malmstrom R.R."/>
            <person name="Keeling P.J."/>
            <person name="Santoro A.E."/>
            <person name="Worden A.Z."/>
        </authorList>
    </citation>
    <scope>NUCLEOTIDE SEQUENCE [LARGE SCALE GENOMIC DNA]</scope>
    <source>
        <strain evidence="1 2">Comchoano-2</strain>
    </source>
</reference>
<dbReference type="Proteomes" id="UP001320768">
    <property type="component" value="Unassembled WGS sequence"/>
</dbReference>
<dbReference type="GO" id="GO:0032259">
    <property type="term" value="P:methylation"/>
    <property type="evidence" value="ECO:0007669"/>
    <property type="project" value="UniProtKB-KW"/>
</dbReference>
<keyword evidence="1" id="KW-0489">Methyltransferase</keyword>
<name>A0ABT1L5G6_9GAMM</name>
<organism evidence="1 2">
    <name type="scientific">Candidatus Synchoanobacter obligatus</name>
    <dbReference type="NCBI Taxonomy" id="2919597"/>
    <lineage>
        <taxon>Bacteria</taxon>
        <taxon>Pseudomonadati</taxon>
        <taxon>Pseudomonadota</taxon>
        <taxon>Gammaproteobacteria</taxon>
        <taxon>Candidatus Comchoanobacterales</taxon>
        <taxon>Candidatus Comchoanobacteraceae</taxon>
        <taxon>Candidatus Synchoanobacter</taxon>
    </lineage>
</organism>
<dbReference type="PANTHER" id="PTHR36112">
    <property type="entry name" value="RIBOSOMAL RNA SMALL SUBUNIT METHYLTRANSFERASE J"/>
    <property type="match status" value="1"/>
</dbReference>
<dbReference type="InterPro" id="IPR029063">
    <property type="entry name" value="SAM-dependent_MTases_sf"/>
</dbReference>
<dbReference type="EMBL" id="JAKUDN010000002">
    <property type="protein sequence ID" value="MCP8352113.1"/>
    <property type="molecule type" value="Genomic_DNA"/>
</dbReference>
<dbReference type="SUPFAM" id="SSF53335">
    <property type="entry name" value="S-adenosyl-L-methionine-dependent methyltransferases"/>
    <property type="match status" value="1"/>
</dbReference>
<comment type="caution">
    <text evidence="1">The sequence shown here is derived from an EMBL/GenBank/DDBJ whole genome shotgun (WGS) entry which is preliminary data.</text>
</comment>
<evidence type="ECO:0000313" key="2">
    <source>
        <dbReference type="Proteomes" id="UP001320768"/>
    </source>
</evidence>
<proteinExistence type="predicted"/>
<dbReference type="PANTHER" id="PTHR36112:SF1">
    <property type="entry name" value="RIBOSOMAL RNA SMALL SUBUNIT METHYLTRANSFERASE J"/>
    <property type="match status" value="1"/>
</dbReference>
<dbReference type="GO" id="GO:0008168">
    <property type="term" value="F:methyltransferase activity"/>
    <property type="evidence" value="ECO:0007669"/>
    <property type="project" value="UniProtKB-KW"/>
</dbReference>
<accession>A0ABT1L5G6</accession>
<dbReference type="RefSeq" id="WP_258569223.1">
    <property type="nucleotide sequence ID" value="NZ_JAKUDN010000002.1"/>
</dbReference>
<dbReference type="InterPro" id="IPR007536">
    <property type="entry name" value="16SrRNA_methylTrfase_J"/>
</dbReference>
<sequence length="224" mass="25297">MITVTIKDLNSFNHDILCPSSIQSAEPLEIILSDNGHRILFKNSEFKLNYQENSFQQLLQTPHPLLKALGKKKSTVLDACGGFGKDSFIMAHHGHQVTTCESNPVIFTLLDQAIKNYCAESHLMWTSYFGASQKLMSASSFDIVYLDPMFQIKRSAKPKIGMQIIQSLTTPTPAFNLWVTAYNAAKSRLVVKQHQQEPAIESLPKPHQSINGKRNIRYDIYLKD</sequence>
<gene>
    <name evidence="1" type="ORF">MKS91_02280</name>
</gene>